<reference evidence="2 3" key="1">
    <citation type="submission" date="2024-03" db="EMBL/GenBank/DDBJ databases">
        <authorList>
            <person name="Martinez-Hernandez J."/>
        </authorList>
    </citation>
    <scope>NUCLEOTIDE SEQUENCE [LARGE SCALE GENOMIC DNA]</scope>
</reference>
<feature type="compositionally biased region" description="Basic and acidic residues" evidence="1">
    <location>
        <begin position="95"/>
        <end position="106"/>
    </location>
</feature>
<dbReference type="Proteomes" id="UP001497480">
    <property type="component" value="Unassembled WGS sequence"/>
</dbReference>
<feature type="region of interest" description="Disordered" evidence="1">
    <location>
        <begin position="84"/>
        <end position="106"/>
    </location>
</feature>
<accession>A0AAV1WUK5</accession>
<comment type="caution">
    <text evidence="2">The sequence shown here is derived from an EMBL/GenBank/DDBJ whole genome shotgun (WGS) entry which is preliminary data.</text>
</comment>
<evidence type="ECO:0000313" key="2">
    <source>
        <dbReference type="EMBL" id="CAL0313101.1"/>
    </source>
</evidence>
<sequence length="245" mass="26816">MHPLSPNDDDHKSTDMIHDLNQKVESVDAETEGIEQHHSFMHVAESDGLGQNLNEGLAETDVISHKRKLSQVVDEGGMANEKVSENQSLANDPEAQEKDAANDDAKRTKLDLNIPIIDEDDDGPLYLEEYANLDLPNALGLQHAPQGIVYSPPVAIAFELTPQGDELNKKLQENELCAAARLSLGRQLPPQGVKVIDVDSPYGFGAQESEAGSSNINKNDVEASTAHHIYDFDLNVPLTDEDEDF</sequence>
<dbReference type="EMBL" id="CAXHTB010000009">
    <property type="protein sequence ID" value="CAL0313101.1"/>
    <property type="molecule type" value="Genomic_DNA"/>
</dbReference>
<feature type="compositionally biased region" description="Basic and acidic residues" evidence="1">
    <location>
        <begin position="8"/>
        <end position="20"/>
    </location>
</feature>
<feature type="region of interest" description="Disordered" evidence="1">
    <location>
        <begin position="1"/>
        <end position="20"/>
    </location>
</feature>
<name>A0AAV1WUK5_LUPLU</name>
<evidence type="ECO:0000313" key="3">
    <source>
        <dbReference type="Proteomes" id="UP001497480"/>
    </source>
</evidence>
<dbReference type="AlphaFoldDB" id="A0AAV1WUK5"/>
<organism evidence="2 3">
    <name type="scientific">Lupinus luteus</name>
    <name type="common">European yellow lupine</name>
    <dbReference type="NCBI Taxonomy" id="3873"/>
    <lineage>
        <taxon>Eukaryota</taxon>
        <taxon>Viridiplantae</taxon>
        <taxon>Streptophyta</taxon>
        <taxon>Embryophyta</taxon>
        <taxon>Tracheophyta</taxon>
        <taxon>Spermatophyta</taxon>
        <taxon>Magnoliopsida</taxon>
        <taxon>eudicotyledons</taxon>
        <taxon>Gunneridae</taxon>
        <taxon>Pentapetalae</taxon>
        <taxon>rosids</taxon>
        <taxon>fabids</taxon>
        <taxon>Fabales</taxon>
        <taxon>Fabaceae</taxon>
        <taxon>Papilionoideae</taxon>
        <taxon>50 kb inversion clade</taxon>
        <taxon>genistoids sensu lato</taxon>
        <taxon>core genistoids</taxon>
        <taxon>Genisteae</taxon>
        <taxon>Lupinus</taxon>
    </lineage>
</organism>
<evidence type="ECO:0000256" key="1">
    <source>
        <dbReference type="SAM" id="MobiDB-lite"/>
    </source>
</evidence>
<proteinExistence type="predicted"/>
<keyword evidence="3" id="KW-1185">Reference proteome</keyword>
<protein>
    <submittedName>
        <fullName evidence="2">Uncharacterized protein</fullName>
    </submittedName>
</protein>
<gene>
    <name evidence="2" type="ORF">LLUT_LOCUS14161</name>
</gene>